<evidence type="ECO:0000313" key="4">
    <source>
        <dbReference type="Proteomes" id="UP000621516"/>
    </source>
</evidence>
<evidence type="ECO:0000313" key="3">
    <source>
        <dbReference type="EMBL" id="MBD0824843.1"/>
    </source>
</evidence>
<feature type="transmembrane region" description="Helical" evidence="2">
    <location>
        <begin position="9"/>
        <end position="27"/>
    </location>
</feature>
<feature type="compositionally biased region" description="Basic and acidic residues" evidence="1">
    <location>
        <begin position="220"/>
        <end position="240"/>
    </location>
</feature>
<name>A0A8J6PXS9_9FLAO</name>
<organism evidence="3 4">
    <name type="scientific">Aestuariibaculum marinum</name>
    <dbReference type="NCBI Taxonomy" id="2683592"/>
    <lineage>
        <taxon>Bacteria</taxon>
        <taxon>Pseudomonadati</taxon>
        <taxon>Bacteroidota</taxon>
        <taxon>Flavobacteriia</taxon>
        <taxon>Flavobacteriales</taxon>
        <taxon>Flavobacteriaceae</taxon>
    </lineage>
</organism>
<proteinExistence type="predicted"/>
<keyword evidence="2" id="KW-1133">Transmembrane helix</keyword>
<gene>
    <name evidence="3" type="ORF">ICJ85_12535</name>
</gene>
<accession>A0A8J6PXS9</accession>
<dbReference type="Gene3D" id="3.40.30.10">
    <property type="entry name" value="Glutaredoxin"/>
    <property type="match status" value="1"/>
</dbReference>
<reference evidence="3 4" key="1">
    <citation type="journal article" date="2018" name="J. Microbiol.">
        <title>Aestuariibaculum marinum sp. nov., a marine bacterium isolated from seawater in South Korea.</title>
        <authorList>
            <person name="Choi J."/>
            <person name="Lee D."/>
            <person name="Jang J.H."/>
            <person name="Cha S."/>
            <person name="Seo T."/>
        </authorList>
    </citation>
    <scope>NUCLEOTIDE SEQUENCE [LARGE SCALE GENOMIC DNA]</scope>
    <source>
        <strain evidence="3 4">IP7</strain>
    </source>
</reference>
<sequence length="240" mass="28258">MNYKKISRYVVLAVLFFLPVTFLLFLYPATHNYTPLDIVNKSVIDLEGFTSEDEEDILLKDHITVLGFLGINPMDNAVEASNLKELVYDKFKGFKRFQIVLVVPNGTEQSVEKLKEEVFTYEDLKFWHFVYGTPEQIEKVYASLKSEEALGSRLETNKIFIIDKDLYQRGRFDDREDREKEKNNPVYGLYAYNTIEVAEIKNKMSDDLRILFTEYRQKRKGEFDSSSRRENDLKNSHEEE</sequence>
<dbReference type="RefSeq" id="WP_188224137.1">
    <property type="nucleotide sequence ID" value="NZ_JACVXD010000007.1"/>
</dbReference>
<comment type="caution">
    <text evidence="3">The sequence shown here is derived from an EMBL/GenBank/DDBJ whole genome shotgun (WGS) entry which is preliminary data.</text>
</comment>
<feature type="region of interest" description="Disordered" evidence="1">
    <location>
        <begin position="219"/>
        <end position="240"/>
    </location>
</feature>
<evidence type="ECO:0000256" key="2">
    <source>
        <dbReference type="SAM" id="Phobius"/>
    </source>
</evidence>
<evidence type="ECO:0000256" key="1">
    <source>
        <dbReference type="SAM" id="MobiDB-lite"/>
    </source>
</evidence>
<dbReference type="AlphaFoldDB" id="A0A8J6PXS9"/>
<dbReference type="Proteomes" id="UP000621516">
    <property type="component" value="Unassembled WGS sequence"/>
</dbReference>
<dbReference type="EMBL" id="JACVXD010000007">
    <property type="protein sequence ID" value="MBD0824843.1"/>
    <property type="molecule type" value="Genomic_DNA"/>
</dbReference>
<keyword evidence="2" id="KW-0472">Membrane</keyword>
<keyword evidence="4" id="KW-1185">Reference proteome</keyword>
<protein>
    <submittedName>
        <fullName evidence="3">Uncharacterized protein</fullName>
    </submittedName>
</protein>
<keyword evidence="2" id="KW-0812">Transmembrane</keyword>